<dbReference type="RefSeq" id="WP_072286483.1">
    <property type="nucleotide sequence ID" value="NZ_CP015455.1"/>
</dbReference>
<dbReference type="Gene3D" id="3.55.30.10">
    <property type="entry name" value="Hsp33 domain"/>
    <property type="match status" value="1"/>
</dbReference>
<protein>
    <recommendedName>
        <fullName evidence="6">33 kDa chaperonin</fullName>
    </recommendedName>
    <alternativeName>
        <fullName evidence="6">Heat shock protein 33 homolog</fullName>
        <shortName evidence="6">HSP33</shortName>
    </alternativeName>
</protein>
<dbReference type="InterPro" id="IPR000397">
    <property type="entry name" value="Heat_shock_Hsp33"/>
</dbReference>
<keyword evidence="3 6" id="KW-1015">Disulfide bond</keyword>
<evidence type="ECO:0000256" key="1">
    <source>
        <dbReference type="ARBA" id="ARBA00022490"/>
    </source>
</evidence>
<dbReference type="GO" id="GO:0051082">
    <property type="term" value="F:unfolded protein binding"/>
    <property type="evidence" value="ECO:0007669"/>
    <property type="project" value="UniProtKB-UniRule"/>
</dbReference>
<dbReference type="GO" id="GO:0042026">
    <property type="term" value="P:protein refolding"/>
    <property type="evidence" value="ECO:0007669"/>
    <property type="project" value="TreeGrafter"/>
</dbReference>
<dbReference type="PIRSF" id="PIRSF005261">
    <property type="entry name" value="Heat_shock_Hsp33"/>
    <property type="match status" value="1"/>
</dbReference>
<sequence>MKDHLIRVATKDGTLRATAAVTTGLVEAICRRQGTDPTATVALGRLVTGAALMGSLLKNDQRLALMVEGNGPLQRLHAETDALGQVRGSVKVPVSGIAPTDKGFDVPAAVGRAGFLHVIKDLGLKEPYRGMVQLYSSEIAEDLAYYLTSSEQVPSTVALGVYLESAGRVSAAGGLIVQAMPEGEEALIALLEKRLVALPPITALLREGKGPRQILEELFADIPLGRTEETPLVFRCTCSRGQVLGMLKTLGRKELQEMAARQEETEVVCEFCKERYRFSSEEIQSLMA</sequence>
<organism evidence="7 8">
    <name type="scientific">Syntrophotalea acetylenica</name>
    <name type="common">Pelobacter acetylenicus</name>
    <dbReference type="NCBI Taxonomy" id="29542"/>
    <lineage>
        <taxon>Bacteria</taxon>
        <taxon>Pseudomonadati</taxon>
        <taxon>Thermodesulfobacteriota</taxon>
        <taxon>Desulfuromonadia</taxon>
        <taxon>Desulfuromonadales</taxon>
        <taxon>Syntrophotaleaceae</taxon>
        <taxon>Syntrophotalea</taxon>
    </lineage>
</organism>
<dbReference type="EMBL" id="CP015518">
    <property type="protein sequence ID" value="APG24641.1"/>
    <property type="molecule type" value="Genomic_DNA"/>
</dbReference>
<evidence type="ECO:0000256" key="4">
    <source>
        <dbReference type="ARBA" id="ARBA00023186"/>
    </source>
</evidence>
<keyword evidence="4 6" id="KW-0143">Chaperone</keyword>
<dbReference type="InterPro" id="IPR016153">
    <property type="entry name" value="Heat_shock_Hsp33_N"/>
</dbReference>
<evidence type="ECO:0000256" key="5">
    <source>
        <dbReference type="ARBA" id="ARBA00023284"/>
    </source>
</evidence>
<feature type="disulfide bond" description="Redox-active" evidence="6">
    <location>
        <begin position="269"/>
        <end position="272"/>
    </location>
</feature>
<evidence type="ECO:0000256" key="6">
    <source>
        <dbReference type="HAMAP-Rule" id="MF_00117"/>
    </source>
</evidence>
<dbReference type="NCBIfam" id="NF001033">
    <property type="entry name" value="PRK00114.1"/>
    <property type="match status" value="1"/>
</dbReference>
<dbReference type="SUPFAM" id="SSF118352">
    <property type="entry name" value="HSP33 redox switch-like"/>
    <property type="match status" value="1"/>
</dbReference>
<dbReference type="InterPro" id="IPR016154">
    <property type="entry name" value="Heat_shock_Hsp33_C"/>
</dbReference>
<accession>A0A1L3GFB3</accession>
<dbReference type="KEGG" id="pace:A6070_14725"/>
<keyword evidence="1 6" id="KW-0963">Cytoplasm</keyword>
<evidence type="ECO:0000313" key="7">
    <source>
        <dbReference type="EMBL" id="APG24641.1"/>
    </source>
</evidence>
<comment type="subcellular location">
    <subcellularLocation>
        <location evidence="6">Cytoplasm</location>
    </subcellularLocation>
</comment>
<comment type="function">
    <text evidence="6">Redox regulated molecular chaperone. Protects both thermally unfolding and oxidatively damaged proteins from irreversible aggregation. Plays an important role in the bacterial defense system toward oxidative stress.</text>
</comment>
<dbReference type="HAMAP" id="MF_00117">
    <property type="entry name" value="HslO"/>
    <property type="match status" value="1"/>
</dbReference>
<dbReference type="Gene3D" id="3.90.1280.10">
    <property type="entry name" value="HSP33 redox switch-like"/>
    <property type="match status" value="1"/>
</dbReference>
<name>A0A1L3GFB3_SYNAC</name>
<dbReference type="GO" id="GO:0044183">
    <property type="term" value="F:protein folding chaperone"/>
    <property type="evidence" value="ECO:0007669"/>
    <property type="project" value="TreeGrafter"/>
</dbReference>
<comment type="PTM">
    <text evidence="6">Under oxidizing conditions two disulfide bonds are formed involving the reactive cysteines. Under reducing conditions zinc is bound to the reactive cysteines and the protein is inactive.</text>
</comment>
<dbReference type="SUPFAM" id="SSF64397">
    <property type="entry name" value="Hsp33 domain"/>
    <property type="match status" value="1"/>
</dbReference>
<evidence type="ECO:0000313" key="8">
    <source>
        <dbReference type="Proteomes" id="UP000182264"/>
    </source>
</evidence>
<dbReference type="STRING" id="29542.A6070_14725"/>
<dbReference type="GO" id="GO:0005737">
    <property type="term" value="C:cytoplasm"/>
    <property type="evidence" value="ECO:0007669"/>
    <property type="project" value="UniProtKB-SubCell"/>
</dbReference>
<dbReference type="PANTHER" id="PTHR30111:SF1">
    <property type="entry name" value="33 KDA CHAPERONIN"/>
    <property type="match status" value="1"/>
</dbReference>
<proteinExistence type="inferred from homology"/>
<dbReference type="Pfam" id="PF01430">
    <property type="entry name" value="HSP33"/>
    <property type="match status" value="1"/>
</dbReference>
<dbReference type="PANTHER" id="PTHR30111">
    <property type="entry name" value="33 KDA CHAPERONIN"/>
    <property type="match status" value="1"/>
</dbReference>
<keyword evidence="2 6" id="KW-0862">Zinc</keyword>
<dbReference type="CDD" id="cd00498">
    <property type="entry name" value="Hsp33"/>
    <property type="match status" value="1"/>
</dbReference>
<evidence type="ECO:0000256" key="3">
    <source>
        <dbReference type="ARBA" id="ARBA00023157"/>
    </source>
</evidence>
<reference evidence="7 8" key="1">
    <citation type="journal article" date="2017" name="Genome Announc.">
        <title>Complete Genome Sequences of Two Acetylene-Fermenting Pelobacter acetylenicus Strains.</title>
        <authorList>
            <person name="Sutton J.M."/>
            <person name="Baesman S.M."/>
            <person name="Fierst J.L."/>
            <person name="Poret-Peterson A.T."/>
            <person name="Oremland R.S."/>
            <person name="Dunlap D.S."/>
            <person name="Akob D.M."/>
        </authorList>
    </citation>
    <scope>NUCLEOTIDE SEQUENCE [LARGE SCALE GENOMIC DNA]</scope>
    <source>
        <strain evidence="7 8">DSM 3247</strain>
    </source>
</reference>
<comment type="similarity">
    <text evidence="6">Belongs to the HSP33 family.</text>
</comment>
<dbReference type="OrthoDB" id="9793753at2"/>
<evidence type="ECO:0000256" key="2">
    <source>
        <dbReference type="ARBA" id="ARBA00022833"/>
    </source>
</evidence>
<dbReference type="Proteomes" id="UP000182264">
    <property type="component" value="Chromosome"/>
</dbReference>
<feature type="disulfide bond" description="Redox-active" evidence="6">
    <location>
        <begin position="236"/>
        <end position="238"/>
    </location>
</feature>
<gene>
    <name evidence="6" type="primary">hslO</name>
    <name evidence="7" type="ORF">A7E75_06080</name>
</gene>
<dbReference type="AlphaFoldDB" id="A0A1L3GFB3"/>
<keyword evidence="5 6" id="KW-0676">Redox-active center</keyword>
<keyword evidence="8" id="KW-1185">Reference proteome</keyword>